<gene>
    <name evidence="1" type="ORF">P170DRAFT_118368</name>
</gene>
<dbReference type="RefSeq" id="XP_024708259.1">
    <property type="nucleotide sequence ID" value="XM_024842350.1"/>
</dbReference>
<proteinExistence type="predicted"/>
<dbReference type="AlphaFoldDB" id="A0A2I2GJD5"/>
<comment type="caution">
    <text evidence="1">The sequence shown here is derived from an EMBL/GenBank/DDBJ whole genome shotgun (WGS) entry which is preliminary data.</text>
</comment>
<dbReference type="EMBL" id="MSFO01000002">
    <property type="protein sequence ID" value="PLB52957.1"/>
    <property type="molecule type" value="Genomic_DNA"/>
</dbReference>
<dbReference type="VEuPathDB" id="FungiDB:P170DRAFT_118368"/>
<reference evidence="1 2" key="1">
    <citation type="submission" date="2016-12" db="EMBL/GenBank/DDBJ databases">
        <title>The genomes of Aspergillus section Nigri reveals drivers in fungal speciation.</title>
        <authorList>
            <consortium name="DOE Joint Genome Institute"/>
            <person name="Vesth T.C."/>
            <person name="Nybo J."/>
            <person name="Theobald S."/>
            <person name="Brandl J."/>
            <person name="Frisvad J.C."/>
            <person name="Nielsen K.F."/>
            <person name="Lyhne E.K."/>
            <person name="Kogle M.E."/>
            <person name="Kuo A."/>
            <person name="Riley R."/>
            <person name="Clum A."/>
            <person name="Nolan M."/>
            <person name="Lipzen A."/>
            <person name="Salamov A."/>
            <person name="Henrissat B."/>
            <person name="Wiebenga A."/>
            <person name="De Vries R.P."/>
            <person name="Grigoriev I.V."/>
            <person name="Mortensen U.H."/>
            <person name="Andersen M.R."/>
            <person name="Baker S.E."/>
        </authorList>
    </citation>
    <scope>NUCLEOTIDE SEQUENCE [LARGE SCALE GENOMIC DNA]</scope>
    <source>
        <strain evidence="1 2">IBT 23096</strain>
    </source>
</reference>
<protein>
    <submittedName>
        <fullName evidence="1">Uncharacterized protein</fullName>
    </submittedName>
</protein>
<name>A0A2I2GJD5_9EURO</name>
<evidence type="ECO:0000313" key="2">
    <source>
        <dbReference type="Proteomes" id="UP000234275"/>
    </source>
</evidence>
<evidence type="ECO:0000313" key="1">
    <source>
        <dbReference type="EMBL" id="PLB52957.1"/>
    </source>
</evidence>
<accession>A0A2I2GJD5</accession>
<dbReference type="Proteomes" id="UP000234275">
    <property type="component" value="Unassembled WGS sequence"/>
</dbReference>
<keyword evidence="2" id="KW-1185">Reference proteome</keyword>
<sequence length="214" mass="23890">MSSTDHLCSVDKIPKLKILEESDRIARKFPRLRLAVWRCFWSCHIPPPGSKRLQFPLGGCSRQSYPVEFNRERFRWFDRSSEPGWTIDMGFKAGTGANAGRNPCAVAKNGLGKSTGHTAMSSLQSILSFLPVDGFLLLPLFFSSFLSFFLSFFFFVGVDGIGEGFLDGKLMRLGRIYQSRSPASPILASVSSAGLRLYGELHINSNRRHKTESS</sequence>
<organism evidence="1 2">
    <name type="scientific">Aspergillus steynii IBT 23096</name>
    <dbReference type="NCBI Taxonomy" id="1392250"/>
    <lineage>
        <taxon>Eukaryota</taxon>
        <taxon>Fungi</taxon>
        <taxon>Dikarya</taxon>
        <taxon>Ascomycota</taxon>
        <taxon>Pezizomycotina</taxon>
        <taxon>Eurotiomycetes</taxon>
        <taxon>Eurotiomycetidae</taxon>
        <taxon>Eurotiales</taxon>
        <taxon>Aspergillaceae</taxon>
        <taxon>Aspergillus</taxon>
        <taxon>Aspergillus subgen. Circumdati</taxon>
    </lineage>
</organism>
<dbReference type="GeneID" id="36550045"/>